<dbReference type="GO" id="GO:0005524">
    <property type="term" value="F:ATP binding"/>
    <property type="evidence" value="ECO:0007669"/>
    <property type="project" value="UniProtKB-UniRule"/>
</dbReference>
<dbReference type="Gene3D" id="3.40.50.620">
    <property type="entry name" value="HUPs"/>
    <property type="match status" value="1"/>
</dbReference>
<dbReference type="Gene3D" id="2.40.30.30">
    <property type="entry name" value="Riboflavin kinase-like"/>
    <property type="match status" value="1"/>
</dbReference>
<evidence type="ECO:0000256" key="13">
    <source>
        <dbReference type="ARBA" id="ARBA00047880"/>
    </source>
</evidence>
<evidence type="ECO:0000313" key="17">
    <source>
        <dbReference type="EMBL" id="SBV99641.1"/>
    </source>
</evidence>
<dbReference type="SUPFAM" id="SSF82114">
    <property type="entry name" value="Riboflavin kinase-like"/>
    <property type="match status" value="1"/>
</dbReference>
<dbReference type="UniPathway" id="UPA00276">
    <property type="reaction ID" value="UER00406"/>
</dbReference>
<name>A0A212JJP5_9BACT</name>
<comment type="catalytic activity">
    <reaction evidence="14 15">
        <text>FMN + ATP + H(+) = FAD + diphosphate</text>
        <dbReference type="Rhea" id="RHEA:17237"/>
        <dbReference type="ChEBI" id="CHEBI:15378"/>
        <dbReference type="ChEBI" id="CHEBI:30616"/>
        <dbReference type="ChEBI" id="CHEBI:33019"/>
        <dbReference type="ChEBI" id="CHEBI:57692"/>
        <dbReference type="ChEBI" id="CHEBI:58210"/>
        <dbReference type="EC" id="2.7.7.2"/>
    </reaction>
</comment>
<dbReference type="InterPro" id="IPR015864">
    <property type="entry name" value="FAD_synthase"/>
</dbReference>
<dbReference type="InterPro" id="IPR002606">
    <property type="entry name" value="Riboflavin_kinase_bac"/>
</dbReference>
<keyword evidence="12" id="KW-0511">Multifunctional enzyme</keyword>
<keyword evidence="9 15" id="KW-0418">Kinase</keyword>
<proteinExistence type="inferred from homology"/>
<keyword evidence="4 15" id="KW-0285">Flavoprotein</keyword>
<dbReference type="GO" id="GO:0003919">
    <property type="term" value="F:FMN adenylyltransferase activity"/>
    <property type="evidence" value="ECO:0007669"/>
    <property type="project" value="UniProtKB-UniRule"/>
</dbReference>
<evidence type="ECO:0000256" key="14">
    <source>
        <dbReference type="ARBA" id="ARBA00049494"/>
    </source>
</evidence>
<dbReference type="GO" id="GO:0009231">
    <property type="term" value="P:riboflavin biosynthetic process"/>
    <property type="evidence" value="ECO:0007669"/>
    <property type="project" value="InterPro"/>
</dbReference>
<evidence type="ECO:0000256" key="4">
    <source>
        <dbReference type="ARBA" id="ARBA00022630"/>
    </source>
</evidence>
<comment type="function">
    <text evidence="1">Catalyzes the phosphorylation of riboflavin to FMN followed by the adenylation of FMN to FAD.</text>
</comment>
<dbReference type="GO" id="GO:0009398">
    <property type="term" value="P:FMN biosynthetic process"/>
    <property type="evidence" value="ECO:0007669"/>
    <property type="project" value="UniProtKB-UniRule"/>
</dbReference>
<comment type="pathway">
    <text evidence="3 15">Cofactor biosynthesis; FMN biosynthesis; FMN from riboflavin (ATP route): step 1/1.</text>
</comment>
<evidence type="ECO:0000256" key="8">
    <source>
        <dbReference type="ARBA" id="ARBA00022741"/>
    </source>
</evidence>
<protein>
    <recommendedName>
        <fullName evidence="15">Riboflavin biosynthesis protein</fullName>
    </recommendedName>
    <domain>
        <recommendedName>
            <fullName evidence="15">Riboflavin kinase</fullName>
            <ecNumber evidence="15">2.7.1.26</ecNumber>
        </recommendedName>
        <alternativeName>
            <fullName evidence="15">Flavokinase</fullName>
        </alternativeName>
    </domain>
    <domain>
        <recommendedName>
            <fullName evidence="15">FMN adenylyltransferase</fullName>
            <ecNumber evidence="15">2.7.7.2</ecNumber>
        </recommendedName>
        <alternativeName>
            <fullName evidence="15">FAD pyrophosphorylase</fullName>
        </alternativeName>
        <alternativeName>
            <fullName evidence="15">FAD synthase</fullName>
        </alternativeName>
    </domain>
</protein>
<keyword evidence="11 15" id="KW-0067">ATP-binding</keyword>
<feature type="domain" description="Riboflavin kinase" evidence="16">
    <location>
        <begin position="181"/>
        <end position="304"/>
    </location>
</feature>
<dbReference type="InterPro" id="IPR023468">
    <property type="entry name" value="Riboflavin_kinase"/>
</dbReference>
<keyword evidence="8 15" id="KW-0547">Nucleotide-binding</keyword>
<comment type="catalytic activity">
    <reaction evidence="13 15">
        <text>riboflavin + ATP = FMN + ADP + H(+)</text>
        <dbReference type="Rhea" id="RHEA:14357"/>
        <dbReference type="ChEBI" id="CHEBI:15378"/>
        <dbReference type="ChEBI" id="CHEBI:30616"/>
        <dbReference type="ChEBI" id="CHEBI:57986"/>
        <dbReference type="ChEBI" id="CHEBI:58210"/>
        <dbReference type="ChEBI" id="CHEBI:456216"/>
        <dbReference type="EC" id="2.7.1.26"/>
    </reaction>
</comment>
<reference evidence="17" key="1">
    <citation type="submission" date="2016-04" db="EMBL/GenBank/DDBJ databases">
        <authorList>
            <person name="Evans L.H."/>
            <person name="Alamgir A."/>
            <person name="Owens N."/>
            <person name="Weber N.D."/>
            <person name="Virtaneva K."/>
            <person name="Barbian K."/>
            <person name="Babar A."/>
            <person name="Rosenke K."/>
        </authorList>
    </citation>
    <scope>NUCLEOTIDE SEQUENCE</scope>
    <source>
        <strain evidence="17">92-2</strain>
    </source>
</reference>
<dbReference type="RefSeq" id="WP_227118314.1">
    <property type="nucleotide sequence ID" value="NZ_CABUEN010000001.1"/>
</dbReference>
<keyword evidence="5 15" id="KW-0288">FMN</keyword>
<dbReference type="NCBIfam" id="NF004160">
    <property type="entry name" value="PRK05627.1-3"/>
    <property type="match status" value="1"/>
</dbReference>
<dbReference type="NCBIfam" id="NF004162">
    <property type="entry name" value="PRK05627.1-5"/>
    <property type="match status" value="1"/>
</dbReference>
<dbReference type="CDD" id="cd02064">
    <property type="entry name" value="FAD_synthetase_N"/>
    <property type="match status" value="1"/>
</dbReference>
<evidence type="ECO:0000256" key="3">
    <source>
        <dbReference type="ARBA" id="ARBA00005201"/>
    </source>
</evidence>
<dbReference type="Pfam" id="PF06574">
    <property type="entry name" value="FAD_syn"/>
    <property type="match status" value="1"/>
</dbReference>
<dbReference type="InterPro" id="IPR004821">
    <property type="entry name" value="Cyt_trans-like"/>
</dbReference>
<dbReference type="FunFam" id="3.40.50.620:FF:000021">
    <property type="entry name" value="Riboflavin biosynthesis protein"/>
    <property type="match status" value="1"/>
</dbReference>
<sequence>MKIVHSVDALGALAGAAVTIGNFDGVHLGHQALIRRTLEVATQEGLTPVVMTFWPHPRQVLFPERGHMPLTTREDRFALLEALGVPFVLELPFTRELASLDAGTFVQTILEPMHLRRLVVGYDFTLGRNRGGQVTVLRELGALTGFTVEQLEPVLVEGTVVSSTSLRGLIGQGDVARAARLLGRFHGFSGEVVHGDGRGAGLGFPTANQRKPEVVLPVEGVYATRATLEGHAWPAVTCVGRKPTFGDNELGVETFLLEDGKNLYGQMMRLEFVGRVRGEERFASVDALKQRIAQDVKDARSLLAQAAF</sequence>
<dbReference type="NCBIfam" id="TIGR00083">
    <property type="entry name" value="ribF"/>
    <property type="match status" value="1"/>
</dbReference>
<evidence type="ECO:0000256" key="12">
    <source>
        <dbReference type="ARBA" id="ARBA00023268"/>
    </source>
</evidence>
<evidence type="ECO:0000256" key="10">
    <source>
        <dbReference type="ARBA" id="ARBA00022827"/>
    </source>
</evidence>
<evidence type="ECO:0000256" key="2">
    <source>
        <dbReference type="ARBA" id="ARBA00004726"/>
    </source>
</evidence>
<dbReference type="PANTHER" id="PTHR22749:SF6">
    <property type="entry name" value="RIBOFLAVIN KINASE"/>
    <property type="match status" value="1"/>
</dbReference>
<dbReference type="EC" id="2.7.7.2" evidence="15"/>
<dbReference type="SUPFAM" id="SSF52374">
    <property type="entry name" value="Nucleotidylyl transferase"/>
    <property type="match status" value="1"/>
</dbReference>
<evidence type="ECO:0000256" key="9">
    <source>
        <dbReference type="ARBA" id="ARBA00022777"/>
    </source>
</evidence>
<dbReference type="InterPro" id="IPR015865">
    <property type="entry name" value="Riboflavin_kinase_bac/euk"/>
</dbReference>
<dbReference type="SMART" id="SM00904">
    <property type="entry name" value="Flavokinase"/>
    <property type="match status" value="1"/>
</dbReference>
<dbReference type="AlphaFoldDB" id="A0A212JJP5"/>
<keyword evidence="6 15" id="KW-0808">Transferase</keyword>
<evidence type="ECO:0000256" key="5">
    <source>
        <dbReference type="ARBA" id="ARBA00022643"/>
    </source>
</evidence>
<dbReference type="EC" id="2.7.1.26" evidence="15"/>
<evidence type="ECO:0000256" key="7">
    <source>
        <dbReference type="ARBA" id="ARBA00022695"/>
    </source>
</evidence>
<organism evidence="17">
    <name type="scientific">uncultured Desulfovibrio sp</name>
    <dbReference type="NCBI Taxonomy" id="167968"/>
    <lineage>
        <taxon>Bacteria</taxon>
        <taxon>Pseudomonadati</taxon>
        <taxon>Thermodesulfobacteriota</taxon>
        <taxon>Desulfovibrionia</taxon>
        <taxon>Desulfovibrionales</taxon>
        <taxon>Desulfovibrionaceae</taxon>
        <taxon>Desulfovibrio</taxon>
        <taxon>environmental samples</taxon>
    </lineage>
</organism>
<dbReference type="NCBIfam" id="TIGR00125">
    <property type="entry name" value="cyt_tran_rel"/>
    <property type="match status" value="1"/>
</dbReference>
<evidence type="ECO:0000256" key="6">
    <source>
        <dbReference type="ARBA" id="ARBA00022679"/>
    </source>
</evidence>
<gene>
    <name evidence="17" type="primary">ribF</name>
    <name evidence="17" type="ORF">KM92DES2_11249</name>
</gene>
<accession>A0A212JJP5</accession>
<dbReference type="GO" id="GO:0006747">
    <property type="term" value="P:FAD biosynthetic process"/>
    <property type="evidence" value="ECO:0007669"/>
    <property type="project" value="UniProtKB-UniRule"/>
</dbReference>
<dbReference type="Pfam" id="PF01687">
    <property type="entry name" value="Flavokinase"/>
    <property type="match status" value="1"/>
</dbReference>
<dbReference type="GO" id="GO:0008531">
    <property type="term" value="F:riboflavin kinase activity"/>
    <property type="evidence" value="ECO:0007669"/>
    <property type="project" value="UniProtKB-UniRule"/>
</dbReference>
<evidence type="ECO:0000256" key="1">
    <source>
        <dbReference type="ARBA" id="ARBA00002121"/>
    </source>
</evidence>
<dbReference type="EMBL" id="FLUP01000001">
    <property type="protein sequence ID" value="SBV99641.1"/>
    <property type="molecule type" value="Genomic_DNA"/>
</dbReference>
<keyword evidence="7 15" id="KW-0548">Nucleotidyltransferase</keyword>
<comment type="pathway">
    <text evidence="2 15">Cofactor biosynthesis; FAD biosynthesis; FAD from FMN: step 1/1.</text>
</comment>
<dbReference type="PANTHER" id="PTHR22749">
    <property type="entry name" value="RIBOFLAVIN KINASE/FMN ADENYLYLTRANSFERASE"/>
    <property type="match status" value="1"/>
</dbReference>
<evidence type="ECO:0000256" key="11">
    <source>
        <dbReference type="ARBA" id="ARBA00022840"/>
    </source>
</evidence>
<comment type="similarity">
    <text evidence="15">Belongs to the ribF family.</text>
</comment>
<keyword evidence="10 15" id="KW-0274">FAD</keyword>
<dbReference type="PIRSF" id="PIRSF004491">
    <property type="entry name" value="FAD_Synth"/>
    <property type="match status" value="1"/>
</dbReference>
<evidence type="ECO:0000259" key="16">
    <source>
        <dbReference type="SMART" id="SM00904"/>
    </source>
</evidence>
<dbReference type="InterPro" id="IPR014729">
    <property type="entry name" value="Rossmann-like_a/b/a_fold"/>
</dbReference>
<evidence type="ECO:0000256" key="15">
    <source>
        <dbReference type="PIRNR" id="PIRNR004491"/>
    </source>
</evidence>
<dbReference type="UniPathway" id="UPA00277">
    <property type="reaction ID" value="UER00407"/>
</dbReference>
<dbReference type="InterPro" id="IPR023465">
    <property type="entry name" value="Riboflavin_kinase_dom_sf"/>
</dbReference>